<dbReference type="Proteomes" id="UP001153076">
    <property type="component" value="Unassembled WGS sequence"/>
</dbReference>
<evidence type="ECO:0000313" key="2">
    <source>
        <dbReference type="EMBL" id="KAJ8432694.1"/>
    </source>
</evidence>
<gene>
    <name evidence="2" type="ORF">Cgig2_016367</name>
</gene>
<name>A0A9Q1JX48_9CARY</name>
<evidence type="ECO:0000313" key="3">
    <source>
        <dbReference type="Proteomes" id="UP001153076"/>
    </source>
</evidence>
<evidence type="ECO:0000256" key="1">
    <source>
        <dbReference type="SAM" id="MobiDB-lite"/>
    </source>
</evidence>
<dbReference type="AlphaFoldDB" id="A0A9Q1JX48"/>
<feature type="region of interest" description="Disordered" evidence="1">
    <location>
        <begin position="117"/>
        <end position="136"/>
    </location>
</feature>
<dbReference type="EMBL" id="JAKOGI010000591">
    <property type="protein sequence ID" value="KAJ8432694.1"/>
    <property type="molecule type" value="Genomic_DNA"/>
</dbReference>
<sequence>MEFNVDEIKNSEQAGISNSASIRSSMDLDMWSAQSTSTLTTMTSAVGGIYERSTTSPMHSSTGVSQSNGITFKPLERQARRNPSRSLRIPQATYNMIEQGNTIEVYDKHFDDIHAQRHQGKSDRSRRKHKRMCHKHATTQTIEEAITIELRLSTQLFAQTLLLDKERFISSSVLHMASGVKPRRWVPLERNVLLIGSDIKGVVDGTCSSEPDHFCFLFADLIITY</sequence>
<protein>
    <submittedName>
        <fullName evidence="2">Uncharacterized protein</fullName>
    </submittedName>
</protein>
<organism evidence="2 3">
    <name type="scientific">Carnegiea gigantea</name>
    <dbReference type="NCBI Taxonomy" id="171969"/>
    <lineage>
        <taxon>Eukaryota</taxon>
        <taxon>Viridiplantae</taxon>
        <taxon>Streptophyta</taxon>
        <taxon>Embryophyta</taxon>
        <taxon>Tracheophyta</taxon>
        <taxon>Spermatophyta</taxon>
        <taxon>Magnoliopsida</taxon>
        <taxon>eudicotyledons</taxon>
        <taxon>Gunneridae</taxon>
        <taxon>Pentapetalae</taxon>
        <taxon>Caryophyllales</taxon>
        <taxon>Cactineae</taxon>
        <taxon>Cactaceae</taxon>
        <taxon>Cactoideae</taxon>
        <taxon>Echinocereeae</taxon>
        <taxon>Carnegiea</taxon>
    </lineage>
</organism>
<feature type="compositionally biased region" description="Basic residues" evidence="1">
    <location>
        <begin position="124"/>
        <end position="136"/>
    </location>
</feature>
<proteinExistence type="predicted"/>
<comment type="caution">
    <text evidence="2">The sequence shown here is derived from an EMBL/GenBank/DDBJ whole genome shotgun (WGS) entry which is preliminary data.</text>
</comment>
<keyword evidence="3" id="KW-1185">Reference proteome</keyword>
<accession>A0A9Q1JX48</accession>
<reference evidence="2" key="1">
    <citation type="submission" date="2022-04" db="EMBL/GenBank/DDBJ databases">
        <title>Carnegiea gigantea Genome sequencing and assembly v2.</title>
        <authorList>
            <person name="Copetti D."/>
            <person name="Sanderson M.J."/>
            <person name="Burquez A."/>
            <person name="Wojciechowski M.F."/>
        </authorList>
    </citation>
    <scope>NUCLEOTIDE SEQUENCE</scope>
    <source>
        <strain evidence="2">SGP5-SGP5p</strain>
        <tissue evidence="2">Aerial part</tissue>
    </source>
</reference>